<evidence type="ECO:0000313" key="1">
    <source>
        <dbReference type="EMBL" id="ARS64050.1"/>
    </source>
</evidence>
<accession>A0A2Z2HRW9</accession>
<name>A0A2Z2HRW9_9ARCH</name>
<dbReference type="PANTHER" id="PTHR12697">
    <property type="entry name" value="PBS LYASE HEAT-LIKE PROTEIN"/>
    <property type="match status" value="1"/>
</dbReference>
<organism evidence="1 2">
    <name type="scientific">Candidatus Nitrosomarinus catalinensis</name>
    <dbReference type="NCBI Taxonomy" id="1898749"/>
    <lineage>
        <taxon>Archaea</taxon>
        <taxon>Nitrososphaerota</taxon>
        <taxon>Nitrososphaeria</taxon>
        <taxon>Nitrosopumilales</taxon>
        <taxon>Nitrosopumilaceae</taxon>
        <taxon>Candidatus Nitrosomarinus</taxon>
    </lineage>
</organism>
<dbReference type="InterPro" id="IPR011989">
    <property type="entry name" value="ARM-like"/>
</dbReference>
<dbReference type="EMBL" id="CP021324">
    <property type="protein sequence ID" value="ARS64050.1"/>
    <property type="molecule type" value="Genomic_DNA"/>
</dbReference>
<dbReference type="SUPFAM" id="SSF48371">
    <property type="entry name" value="ARM repeat"/>
    <property type="match status" value="1"/>
</dbReference>
<dbReference type="Proteomes" id="UP000249949">
    <property type="component" value="Chromosome"/>
</dbReference>
<reference evidence="1 2" key="1">
    <citation type="journal article" date="2017" name="Environ. Microbiol.">
        <title>Genome and epigenome of a novel marine Thaumarchaeota strain suggest viral infection, phosphorothioation DNA modification and multiple restriction systems.</title>
        <authorList>
            <person name="Ahlgren N.A."/>
            <person name="Chen Y."/>
            <person name="Needham D.M."/>
            <person name="Parada A.E."/>
            <person name="Sachdeva R."/>
            <person name="Trinh V."/>
            <person name="Chen T."/>
            <person name="Fuhrman J.A."/>
        </authorList>
    </citation>
    <scope>NUCLEOTIDE SEQUENCE [LARGE SCALE GENOMIC DNA]</scope>
    <source>
        <strain evidence="1 2">SPOT01</strain>
    </source>
</reference>
<dbReference type="Pfam" id="PF13646">
    <property type="entry name" value="HEAT_2"/>
    <property type="match status" value="1"/>
</dbReference>
<sequence>MQAVTDERLALFAEMESKYENSDVEYFVSLLDHPDYVVRTRATCILVDFGGEDKIPHIAKVLKNDDNELVRHEAAFSLGQMSYSSAVPPLIDSTLNDPSMFVRHEAAIALGVVGNKEAKETLQKALNDPDKPVVESAVVALSNIEFMETLSKNEKFAKLTGG</sequence>
<gene>
    <name evidence="1" type="ORF">NMSP_0427</name>
</gene>
<protein>
    <submittedName>
        <fullName evidence="1">HEAT repeat protein</fullName>
    </submittedName>
</protein>
<evidence type="ECO:0000313" key="2">
    <source>
        <dbReference type="Proteomes" id="UP000249949"/>
    </source>
</evidence>
<dbReference type="InterPro" id="IPR004155">
    <property type="entry name" value="PBS_lyase_HEAT"/>
</dbReference>
<dbReference type="AlphaFoldDB" id="A0A2Z2HRW9"/>
<dbReference type="OrthoDB" id="142930at2157"/>
<dbReference type="GeneID" id="32900924"/>
<dbReference type="PANTHER" id="PTHR12697:SF5">
    <property type="entry name" value="DEOXYHYPUSINE HYDROXYLASE"/>
    <property type="match status" value="1"/>
</dbReference>
<dbReference type="GO" id="GO:0016491">
    <property type="term" value="F:oxidoreductase activity"/>
    <property type="evidence" value="ECO:0007669"/>
    <property type="project" value="TreeGrafter"/>
</dbReference>
<dbReference type="KEGG" id="nct:NMSP_0427"/>
<proteinExistence type="predicted"/>
<dbReference type="SMART" id="SM00567">
    <property type="entry name" value="EZ_HEAT"/>
    <property type="match status" value="3"/>
</dbReference>
<dbReference type="RefSeq" id="WP_086907233.1">
    <property type="nucleotide sequence ID" value="NZ_CP021324.1"/>
</dbReference>
<keyword evidence="2" id="KW-1185">Reference proteome</keyword>
<dbReference type="InterPro" id="IPR016024">
    <property type="entry name" value="ARM-type_fold"/>
</dbReference>
<dbReference type="Gene3D" id="1.25.10.10">
    <property type="entry name" value="Leucine-rich Repeat Variant"/>
    <property type="match status" value="1"/>
</dbReference>